<protein>
    <submittedName>
        <fullName evidence="9">Putative tail-associated protein</fullName>
    </submittedName>
</protein>
<gene>
    <name evidence="9" type="ORF">AAS23_gp19</name>
</gene>
<evidence type="ECO:0000313" key="9">
    <source>
        <dbReference type="EMBL" id="AZS06332.1"/>
    </source>
</evidence>
<evidence type="ECO:0000256" key="2">
    <source>
        <dbReference type="ARBA" id="ARBA00022670"/>
    </source>
</evidence>
<evidence type="ECO:0000256" key="7">
    <source>
        <dbReference type="ARBA" id="ARBA00023049"/>
    </source>
</evidence>
<evidence type="ECO:0000256" key="5">
    <source>
        <dbReference type="ARBA" id="ARBA00022807"/>
    </source>
</evidence>
<dbReference type="SUPFAM" id="SSF54001">
    <property type="entry name" value="Cysteine proteinases"/>
    <property type="match status" value="1"/>
</dbReference>
<dbReference type="Gene3D" id="3.40.140.10">
    <property type="entry name" value="Cytidine Deaminase, domain 2"/>
    <property type="match status" value="1"/>
</dbReference>
<dbReference type="PANTHER" id="PTHR34858:SF1">
    <property type="entry name" value="CYSO-CYSTEINE PEPTIDASE"/>
    <property type="match status" value="1"/>
</dbReference>
<dbReference type="InterPro" id="IPR000064">
    <property type="entry name" value="NLP_P60_dom"/>
</dbReference>
<dbReference type="GO" id="GO:0008235">
    <property type="term" value="F:metalloexopeptidase activity"/>
    <property type="evidence" value="ECO:0007669"/>
    <property type="project" value="TreeGrafter"/>
</dbReference>
<organism evidence="9 10">
    <name type="scientific">Pantoea phage vB_PagS_AAS23</name>
    <dbReference type="NCBI Taxonomy" id="2499073"/>
    <lineage>
        <taxon>Viruses</taxon>
        <taxon>Duplodnaviria</taxon>
        <taxon>Heunggongvirae</taxon>
        <taxon>Uroviricota</taxon>
        <taxon>Caudoviricetes</taxon>
        <taxon>Drexlerviridae</taxon>
        <taxon>Sauletekiovirus</taxon>
        <taxon>Sauletekiovirus AAS23</taxon>
    </lineage>
</organism>
<dbReference type="GO" id="GO:0001897">
    <property type="term" value="P:symbiont-mediated cytolysis of host cell"/>
    <property type="evidence" value="ECO:0007669"/>
    <property type="project" value="UniProtKB-ARBA"/>
</dbReference>
<evidence type="ECO:0000313" key="10">
    <source>
        <dbReference type="Proteomes" id="UP000288641"/>
    </source>
</evidence>
<dbReference type="InterPro" id="IPR051929">
    <property type="entry name" value="VirAsm_ModProt"/>
</dbReference>
<keyword evidence="3" id="KW-0479">Metal-binding</keyword>
<dbReference type="Pfam" id="PF00877">
    <property type="entry name" value="NLPC_P60"/>
    <property type="match status" value="1"/>
</dbReference>
<evidence type="ECO:0000259" key="8">
    <source>
        <dbReference type="PROSITE" id="PS51935"/>
    </source>
</evidence>
<dbReference type="InterPro" id="IPR038765">
    <property type="entry name" value="Papain-like_cys_pep_sf"/>
</dbReference>
<evidence type="ECO:0000256" key="3">
    <source>
        <dbReference type="ARBA" id="ARBA00022723"/>
    </source>
</evidence>
<proteinExistence type="inferred from homology"/>
<dbReference type="GO" id="GO:0008270">
    <property type="term" value="F:zinc ion binding"/>
    <property type="evidence" value="ECO:0007669"/>
    <property type="project" value="TreeGrafter"/>
</dbReference>
<feature type="domain" description="NlpC/P60" evidence="8">
    <location>
        <begin position="96"/>
        <end position="234"/>
    </location>
</feature>
<keyword evidence="2" id="KW-0645">Protease</keyword>
<keyword evidence="5" id="KW-0788">Thiol protease</keyword>
<evidence type="ECO:0000256" key="4">
    <source>
        <dbReference type="ARBA" id="ARBA00022801"/>
    </source>
</evidence>
<dbReference type="EMBL" id="MK095606">
    <property type="protein sequence ID" value="AZS06332.1"/>
    <property type="molecule type" value="Genomic_DNA"/>
</dbReference>
<keyword evidence="6" id="KW-0862">Zinc</keyword>
<dbReference type="PANTHER" id="PTHR34858">
    <property type="entry name" value="CYSO-CYSTEINE PEPTIDASE"/>
    <property type="match status" value="1"/>
</dbReference>
<comment type="similarity">
    <text evidence="1">Belongs to the peptidase C40 family.</text>
</comment>
<keyword evidence="7" id="KW-0482">Metalloprotease</keyword>
<dbReference type="CDD" id="cd08073">
    <property type="entry name" value="MPN_NLPC_P60"/>
    <property type="match status" value="1"/>
</dbReference>
<sequence>MINAKVKMKIFEHANEVYPNESLGVVMQKSRVQKYYPLDNIHPEPDKHGEPDHQQYYDATHEDNGTMIAFVHSHPGDGATTLPSAHDICMCNEWGVPFVIVSIPEGDMRIVEPASAPLIGRPWSLGSYDCYGLVMAFHELHGIKLADYRKTYEWWKTGENLYQEFWQKEGFVETHQPPRFGDMVIMQIQSDVWNHAGIYVGDNQLLHHYANRVSRRDLYSGWYQEKTVLVCRHKDLKDDIDKNY</sequence>
<name>A0A3S9U7Q1_9CAUD</name>
<keyword evidence="10" id="KW-1185">Reference proteome</keyword>
<keyword evidence="4" id="KW-0378">Hydrolase</keyword>
<dbReference type="SUPFAM" id="SSF102712">
    <property type="entry name" value="JAB1/MPN domain"/>
    <property type="match status" value="1"/>
</dbReference>
<evidence type="ECO:0000256" key="1">
    <source>
        <dbReference type="ARBA" id="ARBA00007074"/>
    </source>
</evidence>
<dbReference type="InterPro" id="IPR028090">
    <property type="entry name" value="JAB_dom_prok"/>
</dbReference>
<reference evidence="9 10" key="1">
    <citation type="submission" date="2018-10" db="EMBL/GenBank/DDBJ databases">
        <title>Complete genome sequence of Pantoea phage vB_PagS_AAS23.</title>
        <authorList>
            <person name="Truncaite L."/>
            <person name="Simoliuniene M."/>
            <person name="Kazlauskas D."/>
            <person name="Meskys R."/>
            <person name="Simoliunas E."/>
        </authorList>
    </citation>
    <scope>NUCLEOTIDE SEQUENCE [LARGE SCALE GENOMIC DNA]</scope>
    <source>
        <strain evidence="9">AAS23</strain>
    </source>
</reference>
<dbReference type="GO" id="GO:0008234">
    <property type="term" value="F:cysteine-type peptidase activity"/>
    <property type="evidence" value="ECO:0007669"/>
    <property type="project" value="UniProtKB-KW"/>
</dbReference>
<dbReference type="Pfam" id="PF14464">
    <property type="entry name" value="Prok-JAB"/>
    <property type="match status" value="1"/>
</dbReference>
<dbReference type="PROSITE" id="PS51935">
    <property type="entry name" value="NLPC_P60"/>
    <property type="match status" value="1"/>
</dbReference>
<dbReference type="Gene3D" id="3.90.1720.10">
    <property type="entry name" value="endopeptidase domain like (from Nostoc punctiforme)"/>
    <property type="match status" value="1"/>
</dbReference>
<accession>A0A3S9U7Q1</accession>
<dbReference type="Proteomes" id="UP000288641">
    <property type="component" value="Segment"/>
</dbReference>
<evidence type="ECO:0000256" key="6">
    <source>
        <dbReference type="ARBA" id="ARBA00022833"/>
    </source>
</evidence>
<dbReference type="GO" id="GO:0006508">
    <property type="term" value="P:proteolysis"/>
    <property type="evidence" value="ECO:0007669"/>
    <property type="project" value="UniProtKB-KW"/>
</dbReference>